<dbReference type="Proteomes" id="UP000810207">
    <property type="component" value="Unassembled WGS sequence"/>
</dbReference>
<reference evidence="2 3" key="1">
    <citation type="submission" date="2021-03" db="EMBL/GenBank/DDBJ databases">
        <title>Genomic Encyclopedia of Type Strains, Phase IV (KMG-IV): sequencing the most valuable type-strain genomes for metagenomic binning, comparative biology and taxonomic classification.</title>
        <authorList>
            <person name="Goeker M."/>
        </authorList>
    </citation>
    <scope>NUCLEOTIDE SEQUENCE [LARGE SCALE GENOMIC DNA]</scope>
    <source>
        <strain evidence="2 3">DSM 21292</strain>
    </source>
</reference>
<accession>A0ABS4RNJ0</accession>
<keyword evidence="3" id="KW-1185">Reference proteome</keyword>
<protein>
    <submittedName>
        <fullName evidence="2">Uncharacterized protein</fullName>
    </submittedName>
</protein>
<feature type="chain" id="PRO_5045756960" evidence="1">
    <location>
        <begin position="30"/>
        <end position="71"/>
    </location>
</feature>
<dbReference type="RefSeq" id="WP_211081015.1">
    <property type="nucleotide sequence ID" value="NZ_CBCSLC010000013.1"/>
</dbReference>
<keyword evidence="1" id="KW-0732">Signal</keyword>
<sequence length="71" mass="7589">MKWLKRMSSLLLAGSLLTGSLGVGTEVSAAGAYTAVADPSKQYQTMEGWGTSLRSRDKALIYIGFIMNNSS</sequence>
<evidence type="ECO:0000313" key="2">
    <source>
        <dbReference type="EMBL" id="MBP2243854.1"/>
    </source>
</evidence>
<organism evidence="2 3">
    <name type="scientific">Paenibacillus xylanexedens</name>
    <dbReference type="NCBI Taxonomy" id="528191"/>
    <lineage>
        <taxon>Bacteria</taxon>
        <taxon>Bacillati</taxon>
        <taxon>Bacillota</taxon>
        <taxon>Bacilli</taxon>
        <taxon>Bacillales</taxon>
        <taxon>Paenibacillaceae</taxon>
        <taxon>Paenibacillus</taxon>
    </lineage>
</organism>
<dbReference type="EMBL" id="JAGIKV010000001">
    <property type="protein sequence ID" value="MBP2243854.1"/>
    <property type="molecule type" value="Genomic_DNA"/>
</dbReference>
<comment type="caution">
    <text evidence="2">The sequence shown here is derived from an EMBL/GenBank/DDBJ whole genome shotgun (WGS) entry which is preliminary data.</text>
</comment>
<proteinExistence type="predicted"/>
<evidence type="ECO:0000256" key="1">
    <source>
        <dbReference type="SAM" id="SignalP"/>
    </source>
</evidence>
<name>A0ABS4RNJ0_PAEXY</name>
<feature type="signal peptide" evidence="1">
    <location>
        <begin position="1"/>
        <end position="29"/>
    </location>
</feature>
<gene>
    <name evidence="2" type="ORF">J2Z28_000459</name>
</gene>
<evidence type="ECO:0000313" key="3">
    <source>
        <dbReference type="Proteomes" id="UP000810207"/>
    </source>
</evidence>